<proteinExistence type="predicted"/>
<accession>A0A3P7M6U5</accession>
<evidence type="ECO:0000313" key="2">
    <source>
        <dbReference type="Proteomes" id="UP000277928"/>
    </source>
</evidence>
<gene>
    <name evidence="1" type="ORF">NLS_LOCUS9620</name>
</gene>
<dbReference type="Proteomes" id="UP000277928">
    <property type="component" value="Unassembled WGS sequence"/>
</dbReference>
<dbReference type="EMBL" id="UYRX01001751">
    <property type="protein sequence ID" value="VDM92075.1"/>
    <property type="molecule type" value="Genomic_DNA"/>
</dbReference>
<keyword evidence="2" id="KW-1185">Reference proteome</keyword>
<dbReference type="OrthoDB" id="10520752at2759"/>
<organism evidence="1 2">
    <name type="scientific">Litomosoides sigmodontis</name>
    <name type="common">Filarial nematode worm</name>
    <dbReference type="NCBI Taxonomy" id="42156"/>
    <lineage>
        <taxon>Eukaryota</taxon>
        <taxon>Metazoa</taxon>
        <taxon>Ecdysozoa</taxon>
        <taxon>Nematoda</taxon>
        <taxon>Chromadorea</taxon>
        <taxon>Rhabditida</taxon>
        <taxon>Spirurina</taxon>
        <taxon>Spiruromorpha</taxon>
        <taxon>Filarioidea</taxon>
        <taxon>Onchocercidae</taxon>
        <taxon>Litomosoides</taxon>
    </lineage>
</organism>
<evidence type="ECO:0000313" key="1">
    <source>
        <dbReference type="EMBL" id="VDM92075.1"/>
    </source>
</evidence>
<reference evidence="1 2" key="1">
    <citation type="submission" date="2018-08" db="EMBL/GenBank/DDBJ databases">
        <authorList>
            <person name="Laetsch R D."/>
            <person name="Stevens L."/>
            <person name="Kumar S."/>
            <person name="Blaxter L. M."/>
        </authorList>
    </citation>
    <scope>NUCLEOTIDE SEQUENCE [LARGE SCALE GENOMIC DNA]</scope>
</reference>
<sequence length="145" mass="16283">MIILTINSSATEVVRNSFLKVIGQKSESDVVRYDDLSVGYHLTAGDSQRLKSIEQALREQRQLLETIASQSHQHRSPLFNTETWQTEVATLRKCFLTATPQLIVRLSNILLELAKGQVTNDLDSVLQDLLQSTCEGCPTNETDEH</sequence>
<name>A0A3P7M6U5_LITSI</name>
<dbReference type="AlphaFoldDB" id="A0A3P7M6U5"/>
<protein>
    <submittedName>
        <fullName evidence="1">Uncharacterized protein</fullName>
    </submittedName>
</protein>